<protein>
    <submittedName>
        <fullName evidence="2">Uncharacterized protein</fullName>
    </submittedName>
</protein>
<keyword evidence="1" id="KW-0732">Signal</keyword>
<name>A0ABU5VQP6_9BACT</name>
<dbReference type="Proteomes" id="UP001302274">
    <property type="component" value="Unassembled WGS sequence"/>
</dbReference>
<comment type="caution">
    <text evidence="2">The sequence shown here is derived from an EMBL/GenBank/DDBJ whole genome shotgun (WGS) entry which is preliminary data.</text>
</comment>
<dbReference type="EMBL" id="JAYGJQ010000001">
    <property type="protein sequence ID" value="MEA9355321.1"/>
    <property type="molecule type" value="Genomic_DNA"/>
</dbReference>
<evidence type="ECO:0000313" key="3">
    <source>
        <dbReference type="Proteomes" id="UP001302274"/>
    </source>
</evidence>
<proteinExistence type="predicted"/>
<dbReference type="RefSeq" id="WP_323574814.1">
    <property type="nucleotide sequence ID" value="NZ_JAYGJQ010000001.1"/>
</dbReference>
<feature type="signal peptide" evidence="1">
    <location>
        <begin position="1"/>
        <end position="18"/>
    </location>
</feature>
<organism evidence="2 3">
    <name type="scientific">Bacteriovorax antarcticus</name>
    <dbReference type="NCBI Taxonomy" id="3088717"/>
    <lineage>
        <taxon>Bacteria</taxon>
        <taxon>Pseudomonadati</taxon>
        <taxon>Bdellovibrionota</taxon>
        <taxon>Bacteriovoracia</taxon>
        <taxon>Bacteriovoracales</taxon>
        <taxon>Bacteriovoracaceae</taxon>
        <taxon>Bacteriovorax</taxon>
    </lineage>
</organism>
<reference evidence="2 3" key="1">
    <citation type="submission" date="2023-11" db="EMBL/GenBank/DDBJ databases">
        <title>A Novel Polar Bacteriovorax (B. antarcticus) Isolated from the Biocrust in Antarctica.</title>
        <authorList>
            <person name="Mun W."/>
            <person name="Choi S.Y."/>
            <person name="Mitchell R.J."/>
        </authorList>
    </citation>
    <scope>NUCLEOTIDE SEQUENCE [LARGE SCALE GENOMIC DNA]</scope>
    <source>
        <strain evidence="2 3">PP10</strain>
    </source>
</reference>
<evidence type="ECO:0000256" key="1">
    <source>
        <dbReference type="SAM" id="SignalP"/>
    </source>
</evidence>
<sequence length="143" mass="15720">MKLFILALLSLTSASLFASTSTITCNVKEELEGKLVDIKIEFLVENLGSDMPILLQHPKASEDMGPILVTPDMVGERWSNMTHLNGQGGDLRSAPDRIRLFGDGDGYTFVDLVLFKSAKYQKGYLRVSGSGDQSYQKISCTVK</sequence>
<accession>A0ABU5VQP6</accession>
<evidence type="ECO:0000313" key="2">
    <source>
        <dbReference type="EMBL" id="MEA9355321.1"/>
    </source>
</evidence>
<feature type="chain" id="PRO_5045686803" evidence="1">
    <location>
        <begin position="19"/>
        <end position="143"/>
    </location>
</feature>
<keyword evidence="3" id="KW-1185">Reference proteome</keyword>
<gene>
    <name evidence="2" type="ORF">SHI21_03875</name>
</gene>